<evidence type="ECO:0000256" key="6">
    <source>
        <dbReference type="ARBA" id="ARBA00022723"/>
    </source>
</evidence>
<dbReference type="Pfam" id="PF00756">
    <property type="entry name" value="Esterase"/>
    <property type="match status" value="1"/>
</dbReference>
<keyword evidence="9" id="KW-0560">Oxidoreductase</keyword>
<evidence type="ECO:0000256" key="3">
    <source>
        <dbReference type="ARBA" id="ARBA00012479"/>
    </source>
</evidence>
<protein>
    <recommendedName>
        <fullName evidence="4">S-formylglutathione hydrolase</fullName>
        <ecNumber evidence="3">3.1.2.12</ecNumber>
    </recommendedName>
</protein>
<keyword evidence="7 15" id="KW-0378">Hydrolase</keyword>
<dbReference type="FunFam" id="3.90.180.10:FF:000067">
    <property type="entry name" value="alcohol dehydrogenase 1-like isoform X1"/>
    <property type="match status" value="1"/>
</dbReference>
<feature type="domain" description="Alcohol dehydrogenase-like N-terminal" evidence="14">
    <location>
        <begin position="395"/>
        <end position="491"/>
    </location>
</feature>
<evidence type="ECO:0000256" key="11">
    <source>
        <dbReference type="ARBA" id="ARBA00060764"/>
    </source>
</evidence>
<dbReference type="CDD" id="cd08300">
    <property type="entry name" value="alcohol_DH_class_III"/>
    <property type="match status" value="1"/>
</dbReference>
<dbReference type="eggNOG" id="KOG3101">
    <property type="taxonomic scope" value="Eukaryota"/>
</dbReference>
<dbReference type="Gene3D" id="3.40.50.1820">
    <property type="entry name" value="alpha/beta hydrolase"/>
    <property type="match status" value="1"/>
</dbReference>
<dbReference type="OMA" id="CDDTNFA"/>
<accession>C1MN94</accession>
<dbReference type="PANTHER" id="PTHR43880:SF12">
    <property type="entry name" value="ALCOHOL DEHYDROGENASE CLASS-3"/>
    <property type="match status" value="1"/>
</dbReference>
<comment type="cofactor">
    <cofactor evidence="1">
        <name>Zn(2+)</name>
        <dbReference type="ChEBI" id="CHEBI:29105"/>
    </cofactor>
</comment>
<name>C1MN94_MICPC</name>
<dbReference type="InterPro" id="IPR014186">
    <property type="entry name" value="S-formylglutathione_hydrol"/>
</dbReference>
<dbReference type="InterPro" id="IPR000801">
    <property type="entry name" value="Esterase-like"/>
</dbReference>
<proteinExistence type="inferred from homology"/>
<dbReference type="KEGG" id="mpp:MICPUCDRAFT_56831"/>
<evidence type="ECO:0000313" key="15">
    <source>
        <dbReference type="EMBL" id="EEH59183.1"/>
    </source>
</evidence>
<dbReference type="InterPro" id="IPR029058">
    <property type="entry name" value="AB_hydrolase_fold"/>
</dbReference>
<dbReference type="InterPro" id="IPR013149">
    <property type="entry name" value="ADH-like_C"/>
</dbReference>
<dbReference type="GO" id="GO:0052689">
    <property type="term" value="F:carboxylic ester hydrolase activity"/>
    <property type="evidence" value="ECO:0007669"/>
    <property type="project" value="UniProtKB-KW"/>
</dbReference>
<dbReference type="GO" id="GO:0005829">
    <property type="term" value="C:cytosol"/>
    <property type="evidence" value="ECO:0007669"/>
    <property type="project" value="TreeGrafter"/>
</dbReference>
<dbReference type="Pfam" id="PF00107">
    <property type="entry name" value="ADH_zinc_N"/>
    <property type="match status" value="1"/>
</dbReference>
<reference evidence="15 16" key="1">
    <citation type="journal article" date="2009" name="Science">
        <title>Green evolution and dynamic adaptations revealed by genomes of the marine picoeukaryotes Micromonas.</title>
        <authorList>
            <person name="Worden A.Z."/>
            <person name="Lee J.H."/>
            <person name="Mock T."/>
            <person name="Rouze P."/>
            <person name="Simmons M.P."/>
            <person name="Aerts A.L."/>
            <person name="Allen A.E."/>
            <person name="Cuvelier M.L."/>
            <person name="Derelle E."/>
            <person name="Everett M.V."/>
            <person name="Foulon E."/>
            <person name="Grimwood J."/>
            <person name="Gundlach H."/>
            <person name="Henrissat B."/>
            <person name="Napoli C."/>
            <person name="McDonald S.M."/>
            <person name="Parker M.S."/>
            <person name="Rombauts S."/>
            <person name="Salamov A."/>
            <person name="Von Dassow P."/>
            <person name="Badger J.H."/>
            <person name="Coutinho P.M."/>
            <person name="Demir E."/>
            <person name="Dubchak I."/>
            <person name="Gentemann C."/>
            <person name="Eikrem W."/>
            <person name="Gready J.E."/>
            <person name="John U."/>
            <person name="Lanier W."/>
            <person name="Lindquist E.A."/>
            <person name="Lucas S."/>
            <person name="Mayer K.F."/>
            <person name="Moreau H."/>
            <person name="Not F."/>
            <person name="Otillar R."/>
            <person name="Panaud O."/>
            <person name="Pangilinan J."/>
            <person name="Paulsen I."/>
            <person name="Piegu B."/>
            <person name="Poliakov A."/>
            <person name="Robbens S."/>
            <person name="Schmutz J."/>
            <person name="Toulza E."/>
            <person name="Wyss T."/>
            <person name="Zelensky A."/>
            <person name="Zhou K."/>
            <person name="Armbrust E.V."/>
            <person name="Bhattacharya D."/>
            <person name="Goodenough U.W."/>
            <person name="Van de Peer Y."/>
            <person name="Grigoriev I.V."/>
        </authorList>
    </citation>
    <scope>NUCLEOTIDE SEQUENCE [LARGE SCALE GENOMIC DNA]</scope>
    <source>
        <strain evidence="15 16">CCMP1545</strain>
    </source>
</reference>
<dbReference type="OrthoDB" id="417550at2759"/>
<evidence type="ECO:0000256" key="10">
    <source>
        <dbReference type="ARBA" id="ARBA00023027"/>
    </source>
</evidence>
<gene>
    <name evidence="15" type="ORF">MICPUCDRAFT_56831</name>
</gene>
<feature type="domain" description="Alcohol dehydrogenase-like C-terminal" evidence="13">
    <location>
        <begin position="569"/>
        <end position="700"/>
    </location>
</feature>
<dbReference type="GeneID" id="9682977"/>
<evidence type="ECO:0000256" key="4">
    <source>
        <dbReference type="ARBA" id="ARBA00016774"/>
    </source>
</evidence>
<feature type="active site" description="Charge relay system" evidence="12">
    <location>
        <position position="318"/>
    </location>
</feature>
<keyword evidence="5" id="KW-0719">Serine esterase</keyword>
<organism evidence="16">
    <name type="scientific">Micromonas pusilla (strain CCMP1545)</name>
    <name type="common">Picoplanktonic green alga</name>
    <dbReference type="NCBI Taxonomy" id="564608"/>
    <lineage>
        <taxon>Eukaryota</taxon>
        <taxon>Viridiplantae</taxon>
        <taxon>Chlorophyta</taxon>
        <taxon>Mamiellophyceae</taxon>
        <taxon>Mamiellales</taxon>
        <taxon>Mamiellaceae</taxon>
        <taxon>Micromonas</taxon>
    </lineage>
</organism>
<dbReference type="Gene3D" id="3.90.180.10">
    <property type="entry name" value="Medium-chain alcohol dehydrogenases, catalytic domain"/>
    <property type="match status" value="1"/>
</dbReference>
<dbReference type="EMBL" id="GG663737">
    <property type="protein sequence ID" value="EEH59183.1"/>
    <property type="molecule type" value="Genomic_DNA"/>
</dbReference>
<evidence type="ECO:0000259" key="14">
    <source>
        <dbReference type="Pfam" id="PF08240"/>
    </source>
</evidence>
<evidence type="ECO:0000256" key="1">
    <source>
        <dbReference type="ARBA" id="ARBA00001947"/>
    </source>
</evidence>
<dbReference type="NCBIfam" id="TIGR02821">
    <property type="entry name" value="fghA_ester_D"/>
    <property type="match status" value="1"/>
</dbReference>
<keyword evidence="10" id="KW-0520">NAD</keyword>
<evidence type="ECO:0000256" key="12">
    <source>
        <dbReference type="PIRSR" id="PIRSR614186-1"/>
    </source>
</evidence>
<evidence type="ECO:0000256" key="9">
    <source>
        <dbReference type="ARBA" id="ARBA00023002"/>
    </source>
</evidence>
<dbReference type="FunFam" id="3.40.50.1820:FF:000002">
    <property type="entry name" value="S-formylglutathione hydrolase"/>
    <property type="match status" value="1"/>
</dbReference>
<dbReference type="PANTHER" id="PTHR43880">
    <property type="entry name" value="ALCOHOL DEHYDROGENASE"/>
    <property type="match status" value="1"/>
</dbReference>
<evidence type="ECO:0000313" key="16">
    <source>
        <dbReference type="Proteomes" id="UP000001876"/>
    </source>
</evidence>
<dbReference type="Pfam" id="PF08240">
    <property type="entry name" value="ADH_N"/>
    <property type="match status" value="1"/>
</dbReference>
<keyword evidence="6" id="KW-0479">Metal-binding</keyword>
<dbReference type="EC" id="3.1.2.12" evidence="3"/>
<evidence type="ECO:0000256" key="5">
    <source>
        <dbReference type="ARBA" id="ARBA00022487"/>
    </source>
</evidence>
<dbReference type="InterPro" id="IPR011032">
    <property type="entry name" value="GroES-like_sf"/>
</dbReference>
<evidence type="ECO:0000256" key="7">
    <source>
        <dbReference type="ARBA" id="ARBA00022801"/>
    </source>
</evidence>
<comment type="similarity">
    <text evidence="11">Belongs to the zinc-containing alcohol dehydrogenase family. Class-IV subfamily.</text>
</comment>
<evidence type="ECO:0000256" key="2">
    <source>
        <dbReference type="ARBA" id="ARBA00005622"/>
    </source>
</evidence>
<dbReference type="GO" id="GO:0008270">
    <property type="term" value="F:zinc ion binding"/>
    <property type="evidence" value="ECO:0007669"/>
    <property type="project" value="InterPro"/>
</dbReference>
<dbReference type="GO" id="GO:0018738">
    <property type="term" value="F:S-formylglutathione hydrolase activity"/>
    <property type="evidence" value="ECO:0007669"/>
    <property type="project" value="UniProtKB-EC"/>
</dbReference>
<dbReference type="GO" id="GO:0051903">
    <property type="term" value="F:S-(hydroxymethyl)glutathione dehydrogenase [NAD(P)+] activity"/>
    <property type="evidence" value="ECO:0007669"/>
    <property type="project" value="InterPro"/>
</dbReference>
<dbReference type="SUPFAM" id="SSF53474">
    <property type="entry name" value="alpha/beta-Hydrolases"/>
    <property type="match status" value="1"/>
</dbReference>
<dbReference type="InterPro" id="IPR013154">
    <property type="entry name" value="ADH-like_N"/>
</dbReference>
<dbReference type="STRING" id="564608.C1MN94"/>
<keyword evidence="8" id="KW-0862">Zinc</keyword>
<dbReference type="SUPFAM" id="SSF51735">
    <property type="entry name" value="NAD(P)-binding Rossmann-fold domains"/>
    <property type="match status" value="1"/>
</dbReference>
<dbReference type="Gene3D" id="3.40.50.720">
    <property type="entry name" value="NAD(P)-binding Rossmann-like Domain"/>
    <property type="match status" value="1"/>
</dbReference>
<feature type="active site" description="Charge relay system" evidence="12">
    <location>
        <position position="206"/>
    </location>
</feature>
<dbReference type="InterPro" id="IPR036291">
    <property type="entry name" value="NAD(P)-bd_dom_sf"/>
</dbReference>
<comment type="similarity">
    <text evidence="2">Belongs to the esterase D family.</text>
</comment>
<dbReference type="RefSeq" id="XP_003057538.1">
    <property type="nucleotide sequence ID" value="XM_003057492.1"/>
</dbReference>
<keyword evidence="16" id="KW-1185">Reference proteome</keyword>
<dbReference type="eggNOG" id="KOG0022">
    <property type="taxonomic scope" value="Eukaryota"/>
</dbReference>
<sequence>MSRTALTFLPRALSAAFRPARVASNHHRVPLRAKTIASSASASSPSNPNPNHEGVTSIAMELKSANKAHGGEVRKYTHASSSTGTDMTFSVYVPPAAALSPVPVIYYLSGLTCTDDNATQKGGAFKACADAGVMMVFPDTSPRGAGVAGEDDAYDLGTGAGFYVDATSAPWSANYKMYSYVTKELPALIEANLPAARGLKSITGHSMGGHGALTIAFKNPTEYAAVSAFAPIVNPSAVPWGKKAFETYLGSAEAGKDHDACELLKKRGAAFPEFADVLVDQGLDDQFLTEQLKPENLEAVAKEVGQKVSVRRHAGFDHSYFFISSFMEDHVKFHAKALASKAQAMADAVDVTADPALLAEFAKTAGKDIECNAAVAWGPKQPLTNEVVIVAPPKAGEVRVKVISNALCHTDIYTLDGHDPEGLFPCILGHEAGAIVESVGPGVTSVKPGDHVIPCYTPQCNAPACIFCASPKTNLCPTIRSTQGAGVMPDGTSRFTAKKDGTVINHFMGCSTFSEYSVIAEISAAKINPRMPLNKACLFGCGVSTGLGAVWNTCKVEAGASVAVFGLGAVGLAVVQAAKMAGAGRIIGVDLNEDKFAIASRLGCTDVVCPNDHEGIPIQSVIVGMTKWGVDYSFDCTGNVEVMRSALECAHRGWGESCVIGVAASGKEIATRPFQLVTGRVWKGTAFGGWKSRSAVPKLVERSLAGELPVDHYVTHAIDAKGGDVAGATNEAIHALHGGDCLRAVVTYHK</sequence>
<dbReference type="GO" id="GO:0046294">
    <property type="term" value="P:formaldehyde catabolic process"/>
    <property type="evidence" value="ECO:0007669"/>
    <property type="project" value="InterPro"/>
</dbReference>
<dbReference type="InterPro" id="IPR014183">
    <property type="entry name" value="ADH_3"/>
</dbReference>
<dbReference type="FunFam" id="3.40.50.720:FF:000003">
    <property type="entry name" value="S-(hydroxymethyl)glutathione dehydrogenase"/>
    <property type="match status" value="1"/>
</dbReference>
<dbReference type="AlphaFoldDB" id="C1MN94"/>
<evidence type="ECO:0000259" key="13">
    <source>
        <dbReference type="Pfam" id="PF00107"/>
    </source>
</evidence>
<dbReference type="SUPFAM" id="SSF50129">
    <property type="entry name" value="GroES-like"/>
    <property type="match status" value="1"/>
</dbReference>
<dbReference type="Proteomes" id="UP000001876">
    <property type="component" value="Unassembled WGS sequence"/>
</dbReference>
<feature type="active site" description="Charge relay system" evidence="12">
    <location>
        <position position="285"/>
    </location>
</feature>
<evidence type="ECO:0000256" key="8">
    <source>
        <dbReference type="ARBA" id="ARBA00022833"/>
    </source>
</evidence>